<feature type="transmembrane region" description="Helical" evidence="1">
    <location>
        <begin position="20"/>
        <end position="41"/>
    </location>
</feature>
<sequence>MRNAKNLIHTMKTKDSNFGIFLMTAVLLFCVPYFVLPNLFTDIKNLEYETKIVESTRILKEKNNSRSLPGKYITSLIIKMTDGSEIQSSEEYDKYWPQIQKKDNIGKQIKYYHSVNGSKEHNPLQIEINNKIIYKKNENLKYAILLIALMLIFTSIL</sequence>
<keyword evidence="1" id="KW-1133">Transmembrane helix</keyword>
<organism evidence="2 3">
    <name type="scientific">Epilithonimonas lactis</name>
    <dbReference type="NCBI Taxonomy" id="421072"/>
    <lineage>
        <taxon>Bacteria</taxon>
        <taxon>Pseudomonadati</taxon>
        <taxon>Bacteroidota</taxon>
        <taxon>Flavobacteriia</taxon>
        <taxon>Flavobacteriales</taxon>
        <taxon>Weeksellaceae</taxon>
        <taxon>Chryseobacterium group</taxon>
        <taxon>Epilithonimonas</taxon>
    </lineage>
</organism>
<dbReference type="EMBL" id="JPLY01000001">
    <property type="protein sequence ID" value="KFC23938.1"/>
    <property type="molecule type" value="Genomic_DNA"/>
</dbReference>
<gene>
    <name evidence="2" type="ORF">IO89_05110</name>
</gene>
<keyword evidence="3" id="KW-1185">Reference proteome</keyword>
<dbReference type="Proteomes" id="UP000028623">
    <property type="component" value="Unassembled WGS sequence"/>
</dbReference>
<keyword evidence="1" id="KW-0472">Membrane</keyword>
<dbReference type="AlphaFoldDB" id="A0A085BN93"/>
<reference evidence="2 3" key="1">
    <citation type="submission" date="2014-07" db="EMBL/GenBank/DDBJ databases">
        <title>Epilithonimonas lactis LMG 22401 Genome.</title>
        <authorList>
            <person name="Pipes S.E."/>
            <person name="Stropko S.J."/>
        </authorList>
    </citation>
    <scope>NUCLEOTIDE SEQUENCE [LARGE SCALE GENOMIC DNA]</scope>
    <source>
        <strain evidence="2 3">LMG 24401</strain>
    </source>
</reference>
<evidence type="ECO:0000313" key="3">
    <source>
        <dbReference type="Proteomes" id="UP000028623"/>
    </source>
</evidence>
<feature type="transmembrane region" description="Helical" evidence="1">
    <location>
        <begin position="139"/>
        <end position="156"/>
    </location>
</feature>
<proteinExistence type="predicted"/>
<evidence type="ECO:0000256" key="1">
    <source>
        <dbReference type="SAM" id="Phobius"/>
    </source>
</evidence>
<name>A0A085BN93_9FLAO</name>
<keyword evidence="1" id="KW-0812">Transmembrane</keyword>
<comment type="caution">
    <text evidence="2">The sequence shown here is derived from an EMBL/GenBank/DDBJ whole genome shotgun (WGS) entry which is preliminary data.</text>
</comment>
<protein>
    <submittedName>
        <fullName evidence="2">Uncharacterized protein</fullName>
    </submittedName>
</protein>
<evidence type="ECO:0000313" key="2">
    <source>
        <dbReference type="EMBL" id="KFC23938.1"/>
    </source>
</evidence>
<accession>A0A085BN93</accession>